<keyword evidence="9" id="KW-1185">Reference proteome</keyword>
<evidence type="ECO:0000256" key="6">
    <source>
        <dbReference type="RuleBase" id="RU004466"/>
    </source>
</evidence>
<accession>J9E191</accession>
<organism evidence="8 9">
    <name type="scientific">alpha proteobacterium IMCC14465</name>
    <dbReference type="NCBI Taxonomy" id="1220535"/>
    <lineage>
        <taxon>Bacteria</taxon>
        <taxon>Pseudomonadati</taxon>
        <taxon>Pseudomonadota</taxon>
        <taxon>Alphaproteobacteria</taxon>
        <taxon>PS1 clade</taxon>
    </lineage>
</organism>
<comment type="caution">
    <text evidence="8">The sequence shown here is derived from an EMBL/GenBank/DDBJ whole genome shotgun (WGS) entry which is preliminary data.</text>
</comment>
<keyword evidence="3 6" id="KW-0808">Transferase</keyword>
<dbReference type="STRING" id="1220535.IMCC14465_14750"/>
<dbReference type="GO" id="GO:0046872">
    <property type="term" value="F:metal ion binding"/>
    <property type="evidence" value="ECO:0007669"/>
    <property type="project" value="UniProtKB-KW"/>
</dbReference>
<comment type="similarity">
    <text evidence="2 6">Belongs to the FPP/GGPP synthase family.</text>
</comment>
<evidence type="ECO:0008006" key="10">
    <source>
        <dbReference type="Google" id="ProtNLM"/>
    </source>
</evidence>
<evidence type="ECO:0000256" key="7">
    <source>
        <dbReference type="SAM" id="MobiDB-lite"/>
    </source>
</evidence>
<dbReference type="eggNOG" id="COG0142">
    <property type="taxonomic scope" value="Bacteria"/>
</dbReference>
<sequence length="387" mass="42224">MSGLLPDYMEGMTARHERPESLSAKSVSAKSVSSDSTAPHKYQDNHENKDIAHKLLLNIKSQLPAADHPLSSAAHHHFAEPGKLIRGQIACATGDMLELPREIAMQWALSVEFLHNASLVHDDICDEDTSRRNRDTIWKAFGHQQAICLGDWMVAQSFIHAAEADSLLASKAGHQNSSVALLAKGMSALSTGQASEFVSTAYPNWAHYSQIVSGKTGQLISIPVEGIYVLANLHHDYQRLENVFGNLGLAYQITNDIKNLMGTDGAARQGGDVLRQSPNAVVILFRDSLVNGSRKEFDEKFMQGSVCAHTDEKWMLELSMTGSKLAADKITSLLAEVEKDLDDDALTCGYDMKRVLLPVTDYLAAASRKIYHISSTSNSTSNSNSAS</sequence>
<evidence type="ECO:0000256" key="5">
    <source>
        <dbReference type="ARBA" id="ARBA00022842"/>
    </source>
</evidence>
<feature type="region of interest" description="Disordered" evidence="7">
    <location>
        <begin position="14"/>
        <end position="45"/>
    </location>
</feature>
<protein>
    <recommendedName>
        <fullName evidence="10">Polyprenyl synthetase</fullName>
    </recommendedName>
</protein>
<evidence type="ECO:0000256" key="4">
    <source>
        <dbReference type="ARBA" id="ARBA00022723"/>
    </source>
</evidence>
<dbReference type="SUPFAM" id="SSF48576">
    <property type="entry name" value="Terpenoid synthases"/>
    <property type="match status" value="1"/>
</dbReference>
<comment type="cofactor">
    <cofactor evidence="1">
        <name>Mg(2+)</name>
        <dbReference type="ChEBI" id="CHEBI:18420"/>
    </cofactor>
</comment>
<reference evidence="8 9" key="1">
    <citation type="journal article" date="2012" name="J. Bacteriol.">
        <title>Genome Sequence of Strain IMCC14465, Isolated from the East Sea, Belonging to the PS1 Clade of Alphaproteobacteria.</title>
        <authorList>
            <person name="Yang S.J."/>
            <person name="Kang I."/>
            <person name="Cho J.C."/>
        </authorList>
    </citation>
    <scope>NUCLEOTIDE SEQUENCE [LARGE SCALE GENOMIC DNA]</scope>
    <source>
        <strain evidence="8 9">IMCC14465</strain>
    </source>
</reference>
<dbReference type="Gene3D" id="1.10.600.10">
    <property type="entry name" value="Farnesyl Diphosphate Synthase"/>
    <property type="match status" value="1"/>
</dbReference>
<feature type="compositionally biased region" description="Low complexity" evidence="7">
    <location>
        <begin position="21"/>
        <end position="36"/>
    </location>
</feature>
<evidence type="ECO:0000256" key="1">
    <source>
        <dbReference type="ARBA" id="ARBA00001946"/>
    </source>
</evidence>
<dbReference type="PANTHER" id="PTHR12001:SF85">
    <property type="entry name" value="SHORT CHAIN ISOPRENYL DIPHOSPHATE SYNTHASE"/>
    <property type="match status" value="1"/>
</dbReference>
<dbReference type="Proteomes" id="UP000004836">
    <property type="component" value="Unassembled WGS sequence"/>
</dbReference>
<dbReference type="OrthoDB" id="9805316at2"/>
<proteinExistence type="inferred from homology"/>
<dbReference type="GO" id="GO:0004659">
    <property type="term" value="F:prenyltransferase activity"/>
    <property type="evidence" value="ECO:0007669"/>
    <property type="project" value="InterPro"/>
</dbReference>
<evidence type="ECO:0000313" key="8">
    <source>
        <dbReference type="EMBL" id="EJW21679.1"/>
    </source>
</evidence>
<dbReference type="InterPro" id="IPR000092">
    <property type="entry name" value="Polyprenyl_synt"/>
</dbReference>
<dbReference type="AlphaFoldDB" id="J9E191"/>
<evidence type="ECO:0000313" key="9">
    <source>
        <dbReference type="Proteomes" id="UP000004836"/>
    </source>
</evidence>
<dbReference type="PANTHER" id="PTHR12001">
    <property type="entry name" value="GERANYLGERANYL PYROPHOSPHATE SYNTHASE"/>
    <property type="match status" value="1"/>
</dbReference>
<dbReference type="Pfam" id="PF00348">
    <property type="entry name" value="polyprenyl_synt"/>
    <property type="match status" value="1"/>
</dbReference>
<name>J9E191_9PROT</name>
<gene>
    <name evidence="8" type="ORF">IMCC14465_14750</name>
</gene>
<dbReference type="EMBL" id="ALYF01000003">
    <property type="protein sequence ID" value="EJW21679.1"/>
    <property type="molecule type" value="Genomic_DNA"/>
</dbReference>
<dbReference type="GO" id="GO:0008299">
    <property type="term" value="P:isoprenoid biosynthetic process"/>
    <property type="evidence" value="ECO:0007669"/>
    <property type="project" value="InterPro"/>
</dbReference>
<evidence type="ECO:0000256" key="2">
    <source>
        <dbReference type="ARBA" id="ARBA00006706"/>
    </source>
</evidence>
<evidence type="ECO:0000256" key="3">
    <source>
        <dbReference type="ARBA" id="ARBA00022679"/>
    </source>
</evidence>
<keyword evidence="4" id="KW-0479">Metal-binding</keyword>
<dbReference type="InterPro" id="IPR008949">
    <property type="entry name" value="Isoprenoid_synthase_dom_sf"/>
</dbReference>
<keyword evidence="5" id="KW-0460">Magnesium</keyword>